<dbReference type="Proteomes" id="UP000515518">
    <property type="component" value="Chromosome"/>
</dbReference>
<evidence type="ECO:0000313" key="2">
    <source>
        <dbReference type="Proteomes" id="UP000515518"/>
    </source>
</evidence>
<proteinExistence type="predicted"/>
<evidence type="ECO:0000313" key="1">
    <source>
        <dbReference type="EMBL" id="QND42961.1"/>
    </source>
</evidence>
<sequence>MADLKICSVENCGKLHYAKSFCKAHYNRFHAYGDPLGGGTLIGEPMRFVHEVALNHDGPECLKWPYADTGDGYGILKVNGKNRVASRYVCELVNGPPPTPGHEACHRCGKGNEGCIAPDHLSWKTHTENMEDMINHGNSTCGKRGWHSKLTEAKVIEIRRLKGTMTNVEIATLFGITNQTVSAIHLRQYWKHI</sequence>
<gene>
    <name evidence="1" type="ORF">HB770_20860</name>
</gene>
<organism evidence="1 2">
    <name type="scientific">Rhizobium leguminosarum bv. viciae</name>
    <dbReference type="NCBI Taxonomy" id="387"/>
    <lineage>
        <taxon>Bacteria</taxon>
        <taxon>Pseudomonadati</taxon>
        <taxon>Pseudomonadota</taxon>
        <taxon>Alphaproteobacteria</taxon>
        <taxon>Hyphomicrobiales</taxon>
        <taxon>Rhizobiaceae</taxon>
        <taxon>Rhizobium/Agrobacterium group</taxon>
        <taxon>Rhizobium</taxon>
    </lineage>
</organism>
<dbReference type="SUPFAM" id="SSF54060">
    <property type="entry name" value="His-Me finger endonucleases"/>
    <property type="match status" value="1"/>
</dbReference>
<dbReference type="AlphaFoldDB" id="A0A7G6RL29"/>
<dbReference type="InterPro" id="IPR044925">
    <property type="entry name" value="His-Me_finger_sf"/>
</dbReference>
<name>A0A7G6RL29_RHILV</name>
<dbReference type="EMBL" id="CP050549">
    <property type="protein sequence ID" value="QND42961.1"/>
    <property type="molecule type" value="Genomic_DNA"/>
</dbReference>
<protein>
    <submittedName>
        <fullName evidence="1">Uncharacterized protein</fullName>
    </submittedName>
</protein>
<accession>A0A7G6RL29</accession>
<reference evidence="2" key="1">
    <citation type="journal article" date="2020" name="Mol. Plant Microbe">
        <title>Rhizobial microsymbionts of the narrowly endemic Oxytropis species growing in Kamchatka are characterized by significant genetic diversity and possess a set of genes that are associated with T3SS and T6SS secretion systems and can affect the development of symbiosis.</title>
        <authorList>
            <person name="Safronova V."/>
            <person name="Guro P."/>
            <person name="Sazanova A."/>
            <person name="Kuznetsova I."/>
            <person name="Belimov A."/>
            <person name="Yakubov V."/>
            <person name="Chirak E."/>
            <person name="Afonin A."/>
            <person name="Gogolev Y."/>
            <person name="Andronov E."/>
            <person name="Tikhonovich I."/>
        </authorList>
    </citation>
    <scope>NUCLEOTIDE SEQUENCE [LARGE SCALE GENOMIC DNA]</scope>
    <source>
        <strain evidence="2">RCAM0610</strain>
    </source>
</reference>